<feature type="transmembrane region" description="Helical" evidence="2">
    <location>
        <begin position="7"/>
        <end position="29"/>
    </location>
</feature>
<dbReference type="PANTHER" id="PTHR36698:SF2">
    <property type="entry name" value="MCE_MLAD DOMAIN-CONTAINING PROTEIN"/>
    <property type="match status" value="1"/>
</dbReference>
<keyword evidence="5" id="KW-1185">Reference proteome</keyword>
<keyword evidence="2" id="KW-1133">Transmembrane helix</keyword>
<dbReference type="AlphaFoldDB" id="A0A9X2J203"/>
<dbReference type="InterPro" id="IPR003399">
    <property type="entry name" value="Mce/MlaD"/>
</dbReference>
<name>A0A9X2J203_9SPHN</name>
<evidence type="ECO:0000256" key="2">
    <source>
        <dbReference type="SAM" id="Phobius"/>
    </source>
</evidence>
<keyword evidence="2" id="KW-0472">Membrane</keyword>
<feature type="region of interest" description="Disordered" evidence="1">
    <location>
        <begin position="295"/>
        <end position="316"/>
    </location>
</feature>
<dbReference type="RefSeq" id="WP_252114153.1">
    <property type="nucleotide sequence ID" value="NZ_JAMSHT010000001.1"/>
</dbReference>
<evidence type="ECO:0000259" key="3">
    <source>
        <dbReference type="Pfam" id="PF02470"/>
    </source>
</evidence>
<proteinExistence type="predicted"/>
<protein>
    <submittedName>
        <fullName evidence="4">MlaD family protein</fullName>
    </submittedName>
</protein>
<keyword evidence="2" id="KW-0812">Transmembrane</keyword>
<feature type="domain" description="Mce/MlaD" evidence="3">
    <location>
        <begin position="39"/>
        <end position="113"/>
    </location>
</feature>
<comment type="caution">
    <text evidence="4">The sequence shown here is derived from an EMBL/GenBank/DDBJ whole genome shotgun (WGS) entry which is preliminary data.</text>
</comment>
<dbReference type="PANTHER" id="PTHR36698">
    <property type="entry name" value="BLL5892 PROTEIN"/>
    <property type="match status" value="1"/>
</dbReference>
<dbReference type="Pfam" id="PF02470">
    <property type="entry name" value="MlaD"/>
    <property type="match status" value="1"/>
</dbReference>
<organism evidence="4 5">
    <name type="scientific">Sphingomicrobium sediminis</name>
    <dbReference type="NCBI Taxonomy" id="2950949"/>
    <lineage>
        <taxon>Bacteria</taxon>
        <taxon>Pseudomonadati</taxon>
        <taxon>Pseudomonadota</taxon>
        <taxon>Alphaproteobacteria</taxon>
        <taxon>Sphingomonadales</taxon>
        <taxon>Sphingomonadaceae</taxon>
        <taxon>Sphingomicrobium</taxon>
    </lineage>
</organism>
<accession>A0A9X2J203</accession>
<dbReference type="Proteomes" id="UP001155128">
    <property type="component" value="Unassembled WGS sequence"/>
</dbReference>
<reference evidence="4" key="1">
    <citation type="submission" date="2022-06" db="EMBL/GenBank/DDBJ databases">
        <title>Sphingomicrobium sedimins sp. nov., a marine bacterium isolated from tidal flat.</title>
        <authorList>
            <person name="Kim C.-H."/>
            <person name="Yoo Y."/>
            <person name="Kim J.-J."/>
        </authorList>
    </citation>
    <scope>NUCLEOTIDE SEQUENCE</scope>
    <source>
        <strain evidence="4">GRR-S6-50</strain>
    </source>
</reference>
<evidence type="ECO:0000256" key="1">
    <source>
        <dbReference type="SAM" id="MobiDB-lite"/>
    </source>
</evidence>
<gene>
    <name evidence="4" type="ORF">NDO55_08115</name>
</gene>
<dbReference type="EMBL" id="JAMSHT010000001">
    <property type="protein sequence ID" value="MCM8557783.1"/>
    <property type="molecule type" value="Genomic_DNA"/>
</dbReference>
<sequence>METRSNHILVGAIVLALLAGLLVFTVWIAGLSSDAKKCYDIYVPGDVSGLARGSNVSFAGVPVGEVESIALQPDDPEFIWVRISVDADTPVLQGTEAQIAGIGFTGVSEVRLSGAQTGQPAISDVGPEGCPVIRASEGVLDSVLNSAPELLDRIQRVSERLGELLSDENQNSIADILENIETTTDVLAARAPDLADAVADAQVAAKQAGIAAERVSVLVDSTNGLIVNEATPAVADLRVAINSVQSAADNLDSAITAARPGLEGFSNNTLPEAERLMRDMRTLTDSLQSFTNRLDDGGIGGALGPRPLPDYKPGGN</sequence>
<evidence type="ECO:0000313" key="5">
    <source>
        <dbReference type="Proteomes" id="UP001155128"/>
    </source>
</evidence>
<evidence type="ECO:0000313" key="4">
    <source>
        <dbReference type="EMBL" id="MCM8557783.1"/>
    </source>
</evidence>